<dbReference type="Proteomes" id="UP000618382">
    <property type="component" value="Unassembled WGS sequence"/>
</dbReference>
<evidence type="ECO:0000256" key="6">
    <source>
        <dbReference type="SAM" id="Phobius"/>
    </source>
</evidence>
<evidence type="ECO:0000256" key="2">
    <source>
        <dbReference type="ARBA" id="ARBA00007362"/>
    </source>
</evidence>
<organism evidence="9 10">
    <name type="scientific">Cellulomonas oligotrophica</name>
    <dbReference type="NCBI Taxonomy" id="931536"/>
    <lineage>
        <taxon>Bacteria</taxon>
        <taxon>Bacillati</taxon>
        <taxon>Actinomycetota</taxon>
        <taxon>Actinomycetes</taxon>
        <taxon>Micrococcales</taxon>
        <taxon>Cellulomonadaceae</taxon>
        <taxon>Cellulomonas</taxon>
    </lineage>
</organism>
<gene>
    <name evidence="9" type="ORF">BKA21_000888</name>
    <name evidence="8" type="ORF">Col01nite_23850</name>
</gene>
<accession>A0A7Y9JY21</accession>
<evidence type="ECO:0000313" key="9">
    <source>
        <dbReference type="EMBL" id="NYD85339.1"/>
    </source>
</evidence>
<keyword evidence="5 6" id="KW-0472">Membrane</keyword>
<feature type="domain" description="EamA" evidence="7">
    <location>
        <begin position="157"/>
        <end position="291"/>
    </location>
</feature>
<dbReference type="PANTHER" id="PTHR32322:SF9">
    <property type="entry name" value="AMINO-ACID METABOLITE EFFLUX PUMP-RELATED"/>
    <property type="match status" value="1"/>
</dbReference>
<feature type="transmembrane region" description="Helical" evidence="6">
    <location>
        <begin position="152"/>
        <end position="176"/>
    </location>
</feature>
<dbReference type="GO" id="GO:0016020">
    <property type="term" value="C:membrane"/>
    <property type="evidence" value="ECO:0007669"/>
    <property type="project" value="UniProtKB-SubCell"/>
</dbReference>
<evidence type="ECO:0000256" key="5">
    <source>
        <dbReference type="ARBA" id="ARBA00023136"/>
    </source>
</evidence>
<dbReference type="InterPro" id="IPR050638">
    <property type="entry name" value="AA-Vitamin_Transporters"/>
</dbReference>
<dbReference type="EMBL" id="BONN01000006">
    <property type="protein sequence ID" value="GIG33226.1"/>
    <property type="molecule type" value="Genomic_DNA"/>
</dbReference>
<feature type="transmembrane region" description="Helical" evidence="6">
    <location>
        <begin position="251"/>
        <end position="270"/>
    </location>
</feature>
<feature type="transmembrane region" description="Helical" evidence="6">
    <location>
        <begin position="276"/>
        <end position="292"/>
    </location>
</feature>
<feature type="transmembrane region" description="Helical" evidence="6">
    <location>
        <begin position="38"/>
        <end position="56"/>
    </location>
</feature>
<evidence type="ECO:0000259" key="7">
    <source>
        <dbReference type="Pfam" id="PF00892"/>
    </source>
</evidence>
<reference evidence="8 11" key="2">
    <citation type="submission" date="2021-01" db="EMBL/GenBank/DDBJ databases">
        <title>Whole genome shotgun sequence of Cellulomonas oligotrophica NBRC 109435.</title>
        <authorList>
            <person name="Komaki H."/>
            <person name="Tamura T."/>
        </authorList>
    </citation>
    <scope>NUCLEOTIDE SEQUENCE [LARGE SCALE GENOMIC DNA]</scope>
    <source>
        <strain evidence="8 11">NBRC 109435</strain>
    </source>
</reference>
<evidence type="ECO:0000313" key="10">
    <source>
        <dbReference type="Proteomes" id="UP000577956"/>
    </source>
</evidence>
<evidence type="ECO:0000313" key="11">
    <source>
        <dbReference type="Proteomes" id="UP000618382"/>
    </source>
</evidence>
<dbReference type="Proteomes" id="UP000577956">
    <property type="component" value="Unassembled WGS sequence"/>
</dbReference>
<protein>
    <submittedName>
        <fullName evidence="8 9">Transporter</fullName>
    </submittedName>
</protein>
<dbReference type="EMBL" id="JACCBK010000001">
    <property type="protein sequence ID" value="NYD85339.1"/>
    <property type="molecule type" value="Genomic_DNA"/>
</dbReference>
<keyword evidence="4 6" id="KW-1133">Transmembrane helix</keyword>
<keyword evidence="11" id="KW-1185">Reference proteome</keyword>
<dbReference type="InterPro" id="IPR037185">
    <property type="entry name" value="EmrE-like"/>
</dbReference>
<feature type="domain" description="EamA" evidence="7">
    <location>
        <begin position="11"/>
        <end position="141"/>
    </location>
</feature>
<dbReference type="SUPFAM" id="SSF103481">
    <property type="entry name" value="Multidrug resistance efflux transporter EmrE"/>
    <property type="match status" value="2"/>
</dbReference>
<evidence type="ECO:0000313" key="8">
    <source>
        <dbReference type="EMBL" id="GIG33226.1"/>
    </source>
</evidence>
<keyword evidence="3 6" id="KW-0812">Transmembrane</keyword>
<feature type="transmembrane region" description="Helical" evidence="6">
    <location>
        <begin position="96"/>
        <end position="116"/>
    </location>
</feature>
<sequence length="337" mass="34838">MPTSERRTWAYFLAAALVWGASFLFMKVGLEGLSPTQVATARVVLGAVALAVVMAVQRRAWPRDRRTWGHLAVLGVVLCVLPFLAFSWAGQHLASGLSSILNATTPLMTALAAGLLLPTERLAARQRLGLLVGGVGVVVIVGPWTYLGEGALAAPLPAVLACLGATACYGVGLTYLRRFVGPLGLSAETIAAGQVTVAAVVMLLAAPVVARGPVDLDWAVVGSMIALGALGTGAAYVWNTRVVQAWGAQRASTVTYLTPAVGVVLGMLVLGERLHWYEPVGGVLVVLGILVAQQVRGSNRPIAPIPADVAPAVDAPPVAPLGARAQASDLDLDTRSN</sequence>
<dbReference type="PANTHER" id="PTHR32322">
    <property type="entry name" value="INNER MEMBRANE TRANSPORTER"/>
    <property type="match status" value="1"/>
</dbReference>
<evidence type="ECO:0000256" key="1">
    <source>
        <dbReference type="ARBA" id="ARBA00004141"/>
    </source>
</evidence>
<feature type="transmembrane region" description="Helical" evidence="6">
    <location>
        <begin position="68"/>
        <end position="90"/>
    </location>
</feature>
<dbReference type="RefSeq" id="WP_140460768.1">
    <property type="nucleotide sequence ID" value="NZ_BAABFI010000005.1"/>
</dbReference>
<comment type="caution">
    <text evidence="9">The sequence shown here is derived from an EMBL/GenBank/DDBJ whole genome shotgun (WGS) entry which is preliminary data.</text>
</comment>
<feature type="transmembrane region" description="Helical" evidence="6">
    <location>
        <begin position="218"/>
        <end position="239"/>
    </location>
</feature>
<evidence type="ECO:0000256" key="4">
    <source>
        <dbReference type="ARBA" id="ARBA00022989"/>
    </source>
</evidence>
<comment type="similarity">
    <text evidence="2">Belongs to the EamA transporter family.</text>
</comment>
<proteinExistence type="inferred from homology"/>
<dbReference type="AlphaFoldDB" id="A0A7Y9JY21"/>
<feature type="transmembrane region" description="Helical" evidence="6">
    <location>
        <begin position="9"/>
        <end position="26"/>
    </location>
</feature>
<name>A0A7Y9JY21_9CELL</name>
<comment type="subcellular location">
    <subcellularLocation>
        <location evidence="1">Membrane</location>
        <topology evidence="1">Multi-pass membrane protein</topology>
    </subcellularLocation>
</comment>
<dbReference type="InterPro" id="IPR000620">
    <property type="entry name" value="EamA_dom"/>
</dbReference>
<feature type="transmembrane region" description="Helical" evidence="6">
    <location>
        <begin position="128"/>
        <end position="146"/>
    </location>
</feature>
<feature type="transmembrane region" description="Helical" evidence="6">
    <location>
        <begin position="183"/>
        <end position="206"/>
    </location>
</feature>
<reference evidence="9 10" key="1">
    <citation type="submission" date="2020-07" db="EMBL/GenBank/DDBJ databases">
        <title>Sequencing the genomes of 1000 actinobacteria strains.</title>
        <authorList>
            <person name="Klenk H.-P."/>
        </authorList>
    </citation>
    <scope>NUCLEOTIDE SEQUENCE [LARGE SCALE GENOMIC DNA]</scope>
    <source>
        <strain evidence="9 10">DSM 24482</strain>
    </source>
</reference>
<dbReference type="Pfam" id="PF00892">
    <property type="entry name" value="EamA"/>
    <property type="match status" value="2"/>
</dbReference>
<evidence type="ECO:0000256" key="3">
    <source>
        <dbReference type="ARBA" id="ARBA00022692"/>
    </source>
</evidence>